<protein>
    <submittedName>
        <fullName evidence="1">Uncharacterized protein</fullName>
    </submittedName>
</protein>
<accession>A0ACC1N3W8</accession>
<proteinExistence type="predicted"/>
<evidence type="ECO:0000313" key="1">
    <source>
        <dbReference type="EMBL" id="KAJ2973932.1"/>
    </source>
</evidence>
<organism evidence="1 2">
    <name type="scientific">Xylaria curta</name>
    <dbReference type="NCBI Taxonomy" id="42375"/>
    <lineage>
        <taxon>Eukaryota</taxon>
        <taxon>Fungi</taxon>
        <taxon>Dikarya</taxon>
        <taxon>Ascomycota</taxon>
        <taxon>Pezizomycotina</taxon>
        <taxon>Sordariomycetes</taxon>
        <taxon>Xylariomycetidae</taxon>
        <taxon>Xylariales</taxon>
        <taxon>Xylariaceae</taxon>
        <taxon>Xylaria</taxon>
    </lineage>
</organism>
<evidence type="ECO:0000313" key="2">
    <source>
        <dbReference type="Proteomes" id="UP001143856"/>
    </source>
</evidence>
<reference evidence="1" key="1">
    <citation type="submission" date="2022-10" db="EMBL/GenBank/DDBJ databases">
        <title>Genome Sequence of Xylaria curta.</title>
        <authorList>
            <person name="Buettner E."/>
        </authorList>
    </citation>
    <scope>NUCLEOTIDE SEQUENCE</scope>
    <source>
        <strain evidence="1">Babe10</strain>
    </source>
</reference>
<gene>
    <name evidence="1" type="ORF">NUW58_g8815</name>
</gene>
<name>A0ACC1N3W8_9PEZI</name>
<keyword evidence="2" id="KW-1185">Reference proteome</keyword>
<comment type="caution">
    <text evidence="1">The sequence shown here is derived from an EMBL/GenBank/DDBJ whole genome shotgun (WGS) entry which is preliminary data.</text>
</comment>
<sequence>MGFQGIYRAVYDYKPQSEGELSMTEGDLLCVLEKSKEDDWWKAKKKASADDEDEPVGLVPNNYVEEAQPVGQARSLYEYTRQTDEELSFPEDASLRVYDASDPDWILVGFERYGQPWARAGA</sequence>
<dbReference type="EMBL" id="JAPDGR010002847">
    <property type="protein sequence ID" value="KAJ2973932.1"/>
    <property type="molecule type" value="Genomic_DNA"/>
</dbReference>
<dbReference type="Proteomes" id="UP001143856">
    <property type="component" value="Unassembled WGS sequence"/>
</dbReference>